<feature type="domain" description="Subtilisin-like protease fibronectin type-III" evidence="14">
    <location>
        <begin position="1265"/>
        <end position="1361"/>
    </location>
</feature>
<keyword evidence="4 10" id="KW-0645">Protease</keyword>
<feature type="active site" description="Charge relay system" evidence="9 10">
    <location>
        <position position="833"/>
    </location>
</feature>
<dbReference type="Gene3D" id="3.40.50.200">
    <property type="entry name" value="Peptidase S8/S53 domain"/>
    <property type="match status" value="2"/>
</dbReference>
<evidence type="ECO:0000259" key="11">
    <source>
        <dbReference type="Pfam" id="PF00082"/>
    </source>
</evidence>
<organism evidence="15 16">
    <name type="scientific">Cinnamomum micranthum f. kanehirae</name>
    <dbReference type="NCBI Taxonomy" id="337451"/>
    <lineage>
        <taxon>Eukaryota</taxon>
        <taxon>Viridiplantae</taxon>
        <taxon>Streptophyta</taxon>
        <taxon>Embryophyta</taxon>
        <taxon>Tracheophyta</taxon>
        <taxon>Spermatophyta</taxon>
        <taxon>Magnoliopsida</taxon>
        <taxon>Magnoliidae</taxon>
        <taxon>Laurales</taxon>
        <taxon>Lauraceae</taxon>
        <taxon>Cinnamomum</taxon>
    </lineage>
</organism>
<dbReference type="PRINTS" id="PR00723">
    <property type="entry name" value="SUBTILISIN"/>
</dbReference>
<dbReference type="InterPro" id="IPR003137">
    <property type="entry name" value="PA_domain"/>
</dbReference>
<dbReference type="CDD" id="cd04852">
    <property type="entry name" value="Peptidases_S8_3"/>
    <property type="match status" value="2"/>
</dbReference>
<feature type="active site" description="Charge relay system" evidence="10">
    <location>
        <position position="48"/>
    </location>
</feature>
<reference evidence="15 16" key="1">
    <citation type="journal article" date="2019" name="Nat. Plants">
        <title>Stout camphor tree genome fills gaps in understanding of flowering plant genome evolution.</title>
        <authorList>
            <person name="Chaw S.M."/>
            <person name="Liu Y.C."/>
            <person name="Wu Y.W."/>
            <person name="Wang H.Y."/>
            <person name="Lin C.I."/>
            <person name="Wu C.S."/>
            <person name="Ke H.M."/>
            <person name="Chang L.Y."/>
            <person name="Hsu C.Y."/>
            <person name="Yang H.T."/>
            <person name="Sudianto E."/>
            <person name="Hsu M.H."/>
            <person name="Wu K.P."/>
            <person name="Wang L.N."/>
            <person name="Leebens-Mack J.H."/>
            <person name="Tsai I.J."/>
        </authorList>
    </citation>
    <scope>NUCLEOTIDE SEQUENCE [LARGE SCALE GENOMIC DNA]</scope>
    <source>
        <strain evidence="16">cv. Chaw 1501</strain>
        <tissue evidence="15">Young leaves</tissue>
    </source>
</reference>
<dbReference type="InterPro" id="IPR036852">
    <property type="entry name" value="Peptidase_S8/S53_dom_sf"/>
</dbReference>
<evidence type="ECO:0000259" key="13">
    <source>
        <dbReference type="Pfam" id="PF05922"/>
    </source>
</evidence>
<keyword evidence="16" id="KW-1185">Reference proteome</keyword>
<dbReference type="GO" id="GO:0005576">
    <property type="term" value="C:extracellular region"/>
    <property type="evidence" value="ECO:0007669"/>
    <property type="project" value="UniProtKB-SubCell"/>
</dbReference>
<feature type="domain" description="Inhibitor I9" evidence="13">
    <location>
        <begin position="653"/>
        <end position="732"/>
    </location>
</feature>
<feature type="active site" description="Charge relay system" evidence="10">
    <location>
        <position position="439"/>
    </location>
</feature>
<dbReference type="InterPro" id="IPR034197">
    <property type="entry name" value="Peptidases_S8_3"/>
</dbReference>
<dbReference type="InterPro" id="IPR023827">
    <property type="entry name" value="Peptidase_S8_Asp-AS"/>
</dbReference>
<evidence type="ECO:0000256" key="4">
    <source>
        <dbReference type="ARBA" id="ARBA00022670"/>
    </source>
</evidence>
<evidence type="ECO:0000256" key="8">
    <source>
        <dbReference type="ARBA" id="ARBA00023180"/>
    </source>
</evidence>
<keyword evidence="3" id="KW-0964">Secreted</keyword>
<feature type="active site" description="Charge relay system" evidence="10">
    <location>
        <position position="116"/>
    </location>
</feature>
<dbReference type="PROSITE" id="PS00136">
    <property type="entry name" value="SUBTILASE_ASP"/>
    <property type="match status" value="2"/>
</dbReference>
<dbReference type="Gene3D" id="3.50.30.30">
    <property type="match status" value="2"/>
</dbReference>
<dbReference type="PANTHER" id="PTHR10795">
    <property type="entry name" value="PROPROTEIN CONVERTASE SUBTILISIN/KEXIN"/>
    <property type="match status" value="1"/>
</dbReference>
<feature type="domain" description="PA" evidence="12">
    <location>
        <begin position="274"/>
        <end position="358"/>
    </location>
</feature>
<evidence type="ECO:0000256" key="1">
    <source>
        <dbReference type="ARBA" id="ARBA00004613"/>
    </source>
</evidence>
<evidence type="ECO:0000256" key="9">
    <source>
        <dbReference type="PIRSR" id="PIRSR615500-1"/>
    </source>
</evidence>
<dbReference type="SUPFAM" id="SSF52743">
    <property type="entry name" value="Subtilisin-like"/>
    <property type="match status" value="2"/>
</dbReference>
<dbReference type="InterPro" id="IPR045051">
    <property type="entry name" value="SBT"/>
</dbReference>
<dbReference type="FunFam" id="2.60.40.2310:FF:000001">
    <property type="entry name" value="Subtilisin-like protease SBT1.5"/>
    <property type="match status" value="1"/>
</dbReference>
<dbReference type="CDD" id="cd02120">
    <property type="entry name" value="PA_subtilisin_like"/>
    <property type="match status" value="2"/>
</dbReference>
<evidence type="ECO:0000256" key="5">
    <source>
        <dbReference type="ARBA" id="ARBA00022729"/>
    </source>
</evidence>
<dbReference type="InterPro" id="IPR010259">
    <property type="entry name" value="S8pro/Inhibitor_I9"/>
</dbReference>
<dbReference type="Proteomes" id="UP000283530">
    <property type="component" value="Unassembled WGS sequence"/>
</dbReference>
<dbReference type="FunFam" id="3.50.30.30:FF:000005">
    <property type="entry name" value="subtilisin-like protease SBT1.5"/>
    <property type="match status" value="2"/>
</dbReference>
<keyword evidence="5" id="KW-0732">Signal</keyword>
<dbReference type="Pfam" id="PF00082">
    <property type="entry name" value="Peptidase_S8"/>
    <property type="match status" value="2"/>
</dbReference>
<accession>A0A3S3MW92</accession>
<name>A0A3S3MW92_9MAGN</name>
<dbReference type="InterPro" id="IPR041469">
    <property type="entry name" value="Subtilisin-like_FN3"/>
</dbReference>
<evidence type="ECO:0000259" key="14">
    <source>
        <dbReference type="Pfam" id="PF17766"/>
    </source>
</evidence>
<keyword evidence="7 10" id="KW-0720">Serine protease</keyword>
<feature type="domain" description="Subtilisin-like protease fibronectin type-III" evidence="14">
    <location>
        <begin position="548"/>
        <end position="642"/>
    </location>
</feature>
<evidence type="ECO:0000256" key="6">
    <source>
        <dbReference type="ARBA" id="ARBA00022801"/>
    </source>
</evidence>
<feature type="active site" description="Charge relay system" evidence="9 10">
    <location>
        <position position="1156"/>
    </location>
</feature>
<dbReference type="Pfam" id="PF02225">
    <property type="entry name" value="PA"/>
    <property type="match status" value="2"/>
</dbReference>
<dbReference type="OrthoDB" id="206201at2759"/>
<evidence type="ECO:0000256" key="3">
    <source>
        <dbReference type="ARBA" id="ARBA00022525"/>
    </source>
</evidence>
<evidence type="ECO:0000259" key="12">
    <source>
        <dbReference type="Pfam" id="PF02225"/>
    </source>
</evidence>
<keyword evidence="8" id="KW-0325">Glycoprotein</keyword>
<evidence type="ECO:0000256" key="7">
    <source>
        <dbReference type="ARBA" id="ARBA00022825"/>
    </source>
</evidence>
<dbReference type="Pfam" id="PF17766">
    <property type="entry name" value="fn3_6"/>
    <property type="match status" value="2"/>
</dbReference>
<dbReference type="EMBL" id="QPKB01000003">
    <property type="protein sequence ID" value="RWR80716.1"/>
    <property type="molecule type" value="Genomic_DNA"/>
</dbReference>
<protein>
    <submittedName>
        <fullName evidence="15">Subtilisin-like protein protease SBT1.7</fullName>
    </submittedName>
</protein>
<comment type="subcellular location">
    <subcellularLocation>
        <location evidence="1">Secreted</location>
    </subcellularLocation>
</comment>
<evidence type="ECO:0000256" key="2">
    <source>
        <dbReference type="ARBA" id="ARBA00011073"/>
    </source>
</evidence>
<feature type="active site" description="Charge relay system" evidence="9 10">
    <location>
        <position position="765"/>
    </location>
</feature>
<sequence>MEGFIAARPDRLLRLQTTHSPRFLGLNPEMGFWRDSNFGKGVIVGVLDTGVSPSHPSFSGEGMPPPPSKWKGRCEFNASSCNNKLIGARSFDLGATAIKGSSSPAAVTPPIDEDGHGTHTASTATGRFVENVSLLGNANGTAAGMAPLANLAIYKVCFGEDCANSDILAGLDAAVEDGVDVLSLSIGEFNTNLFEDTIAIASFGAMQKGIFISCAAANSGPFNSTLSNEAPWILTVGASSIDRSIRATVRLGDGEQFDGESIFQPKDFKPTLLPLVYLNGKPETATCTAGSLNGTDLRGKIVLCDRGGATGRVDKGSVVQSAGGAAMILVNREEDGFSTIADPHVLPASHVSFTAGLNIKSYLNSSTSPTATIVFKGTFLGTKPSPMTASFSSRGPSFSSPGILKPDIIGPGVSILAAWPFPIGPSSGGPDFNSISGTSMSTPHLSGIAALIKSAHPSWSPAAIKSAMMTTADWKGVVDETLHPANFFAMGAGHVNPSMASHPGLVYDLGPEDYVSYLCGLGYNDTQLDTITRSPTKCSSYKKSAPGELNYPSFSVSLGPSQTFTRTVTNVGEAYSSYKVQIFNPQGVKVSVSPDTLYFKQVNQKLTYSVIFSRSGPGAGSSPFSEGSLIWVSSKYSIYSTIESEGDNNQLQTYIVHVKQPETTVFATSIDREAWYRSFLPAGIASLDEPRMVYTYNNVISGFSARLTAMEVEAMKAMEGFVAARPDRLLRLQTTHSPRFLGLNPEMGFWRDSNFGKGVIVGVLDTGVSPSHPSFSGEGMPPPPSKWKGRCEFNASSCNNKLIGARSFDLGATAIKGSSSPAAVTPPIDEDGHGTHTASTATGRFVENVSLLGNANGTAAGMAPLAHLAIYKVCFGEDCANSDILAGLDAAVEDGVDVLSLSIGEFNTNLFEDTIAIASFGAMQKGIFISCAAANSGPFNSTLSNEAPWILTVGASSIDRSIRATVRLGDGEQFDGESIFQPKDFKPTLLPLVYLNGKPETATCTAGSLNGTDLRGKIVLCDRGGATGRVDKGSVVQSAGGAAMILVNREEDGFSTIADPHVLPASHVSFTAGLNIKSYLNSSTSPTATIVFKGTFLGTKPSPMMASFSSRGPSISSPGILKPDIIGPGVSILAAWPFPIGPSSGGPDFNSISGTSMSTPHLSGIAALIKSAHPNWSPAAIKSAMMTTAYWKGVVDETLHPANFFAMGAGHVNPSMASHPGLVYDLGPEDYISYLCGLGYNDTQLDTITRSSTKCSSYKKSAPGELNYPSFSVSLGPSQTFTRTVTNVGEAYSSYKVQIFNPQGVKVSVSPDTLYFKQVNQKLTYSVTFSRSGPGAGSSPFSEGSLIWVFSKYSVRSPISVTFL</sequence>
<dbReference type="GO" id="GO:0004252">
    <property type="term" value="F:serine-type endopeptidase activity"/>
    <property type="evidence" value="ECO:0007669"/>
    <property type="project" value="UniProtKB-UniRule"/>
</dbReference>
<evidence type="ECO:0000256" key="10">
    <source>
        <dbReference type="PROSITE-ProRule" id="PRU01240"/>
    </source>
</evidence>
<dbReference type="InterPro" id="IPR015500">
    <property type="entry name" value="Peptidase_S8_subtilisin-rel"/>
</dbReference>
<dbReference type="InterPro" id="IPR000209">
    <property type="entry name" value="Peptidase_S8/S53_dom"/>
</dbReference>
<dbReference type="InterPro" id="IPR037045">
    <property type="entry name" value="S8pro/Inhibitor_I9_sf"/>
</dbReference>
<comment type="similarity">
    <text evidence="2 10">Belongs to the peptidase S8 family.</text>
</comment>
<dbReference type="STRING" id="337451.A0A3S3MW92"/>
<dbReference type="Gene3D" id="2.60.40.2310">
    <property type="match status" value="2"/>
</dbReference>
<proteinExistence type="inferred from homology"/>
<dbReference type="FunFam" id="3.40.50.200:FF:000006">
    <property type="entry name" value="Subtilisin-like protease SBT1.5"/>
    <property type="match status" value="2"/>
</dbReference>
<dbReference type="GO" id="GO:0006508">
    <property type="term" value="P:proteolysis"/>
    <property type="evidence" value="ECO:0007669"/>
    <property type="project" value="UniProtKB-KW"/>
</dbReference>
<evidence type="ECO:0000313" key="15">
    <source>
        <dbReference type="EMBL" id="RWR80716.1"/>
    </source>
</evidence>
<evidence type="ECO:0000313" key="16">
    <source>
        <dbReference type="Proteomes" id="UP000283530"/>
    </source>
</evidence>
<dbReference type="Gene3D" id="3.30.70.80">
    <property type="entry name" value="Peptidase S8 propeptide/proteinase inhibitor I9"/>
    <property type="match status" value="1"/>
</dbReference>
<feature type="domain" description="Peptidase S8/S53" evidence="11">
    <location>
        <begin position="39"/>
        <end position="479"/>
    </location>
</feature>
<dbReference type="Pfam" id="PF05922">
    <property type="entry name" value="Inhibitor_I9"/>
    <property type="match status" value="1"/>
</dbReference>
<dbReference type="InterPro" id="IPR046450">
    <property type="entry name" value="PA_dom_sf"/>
</dbReference>
<keyword evidence="6 10" id="KW-0378">Hydrolase</keyword>
<dbReference type="PROSITE" id="PS51892">
    <property type="entry name" value="SUBTILASE"/>
    <property type="match status" value="2"/>
</dbReference>
<gene>
    <name evidence="15" type="ORF">CKAN_00936900</name>
</gene>
<dbReference type="SUPFAM" id="SSF52025">
    <property type="entry name" value="PA domain"/>
    <property type="match status" value="2"/>
</dbReference>
<feature type="domain" description="Peptidase S8/S53" evidence="11">
    <location>
        <begin position="756"/>
        <end position="1196"/>
    </location>
</feature>
<feature type="domain" description="PA" evidence="12">
    <location>
        <begin position="991"/>
        <end position="1075"/>
    </location>
</feature>
<comment type="caution">
    <text evidence="15">The sequence shown here is derived from an EMBL/GenBank/DDBJ whole genome shotgun (WGS) entry which is preliminary data.</text>
</comment>